<dbReference type="PANTHER" id="PTHR21310:SF15">
    <property type="entry name" value="AMINOGLYCOSIDE PHOSPHOTRANSFERASE DOMAIN-CONTAINING PROTEIN"/>
    <property type="match status" value="1"/>
</dbReference>
<organism evidence="1 2">
    <name type="scientific">Chengkuizengella axinellae</name>
    <dbReference type="NCBI Taxonomy" id="3064388"/>
    <lineage>
        <taxon>Bacteria</taxon>
        <taxon>Bacillati</taxon>
        <taxon>Bacillota</taxon>
        <taxon>Bacilli</taxon>
        <taxon>Bacillales</taxon>
        <taxon>Paenibacillaceae</taxon>
        <taxon>Chengkuizengella</taxon>
    </lineage>
</organism>
<dbReference type="InterPro" id="IPR011009">
    <property type="entry name" value="Kinase-like_dom_sf"/>
</dbReference>
<sequence length="291" mass="33587">MHLDSLFNKPILSQVDLGGHASHVWLVKTLDEEVVVRASGVNDEIEVPFLDACRQLYGTYINNTFDLEFINKEIESLSSIPIPQVLRKGMVDGFQVVVVERMNGSSFQFPNQPSLMLERFGESLAKIHSKKFKECGNVIGTFRYPVDQFHKRLIEIIQVIVEKHYKNEKQIKLEFKTMLEILKQLPSPKYASYIMVDMDSRQLLSNGQQITAIVDTEAYVIAPRELDLISLECSFDLNAAAAFKKGYESVLSFPDLSPYREVYRYFYRLLQVKGPIDYTDWMSKPSYFEQK</sequence>
<dbReference type="SUPFAM" id="SSF56112">
    <property type="entry name" value="Protein kinase-like (PK-like)"/>
    <property type="match status" value="1"/>
</dbReference>
<dbReference type="InterPro" id="IPR051678">
    <property type="entry name" value="AGP_Transferase"/>
</dbReference>
<gene>
    <name evidence="1" type="ORF">Q5Y73_09160</name>
</gene>
<dbReference type="Proteomes" id="UP001231941">
    <property type="component" value="Unassembled WGS sequence"/>
</dbReference>
<dbReference type="EMBL" id="JAVAMP010000002">
    <property type="protein sequence ID" value="MDP5274276.1"/>
    <property type="molecule type" value="Genomic_DNA"/>
</dbReference>
<name>A0ABT9IY36_9BACL</name>
<proteinExistence type="predicted"/>
<evidence type="ECO:0008006" key="3">
    <source>
        <dbReference type="Google" id="ProtNLM"/>
    </source>
</evidence>
<keyword evidence="2" id="KW-1185">Reference proteome</keyword>
<evidence type="ECO:0000313" key="1">
    <source>
        <dbReference type="EMBL" id="MDP5274276.1"/>
    </source>
</evidence>
<reference evidence="1 2" key="1">
    <citation type="submission" date="2023-08" db="EMBL/GenBank/DDBJ databases">
        <authorList>
            <person name="Park J.-S."/>
        </authorList>
    </citation>
    <scope>NUCLEOTIDE SEQUENCE [LARGE SCALE GENOMIC DNA]</scope>
    <source>
        <strain evidence="1 2">2205SS18-9</strain>
    </source>
</reference>
<accession>A0ABT9IY36</accession>
<protein>
    <recommendedName>
        <fullName evidence="3">Aminoglycoside phosphotransferase domain-containing protein</fullName>
    </recommendedName>
</protein>
<dbReference type="RefSeq" id="WP_305991561.1">
    <property type="nucleotide sequence ID" value="NZ_JAVAMP010000002.1"/>
</dbReference>
<evidence type="ECO:0000313" key="2">
    <source>
        <dbReference type="Proteomes" id="UP001231941"/>
    </source>
</evidence>
<dbReference type="PANTHER" id="PTHR21310">
    <property type="entry name" value="AMINOGLYCOSIDE PHOSPHOTRANSFERASE-RELATED-RELATED"/>
    <property type="match status" value="1"/>
</dbReference>
<comment type="caution">
    <text evidence="1">The sequence shown here is derived from an EMBL/GenBank/DDBJ whole genome shotgun (WGS) entry which is preliminary data.</text>
</comment>